<dbReference type="RefSeq" id="XP_056508703.1">
    <property type="nucleotide sequence ID" value="XM_056658410.1"/>
</dbReference>
<protein>
    <submittedName>
        <fullName evidence="1">Uncharacterized protein</fullName>
    </submittedName>
</protein>
<proteinExistence type="predicted"/>
<name>A0A9W9JYR5_9EURO</name>
<accession>A0A9W9JYR5</accession>
<dbReference type="EMBL" id="JAPMSZ010000010">
    <property type="protein sequence ID" value="KAJ5086578.1"/>
    <property type="molecule type" value="Genomic_DNA"/>
</dbReference>
<reference evidence="1" key="2">
    <citation type="journal article" date="2023" name="IMA Fungus">
        <title>Comparative genomic study of the Penicillium genus elucidates a diverse pangenome and 15 lateral gene transfer events.</title>
        <authorList>
            <person name="Petersen C."/>
            <person name="Sorensen T."/>
            <person name="Nielsen M.R."/>
            <person name="Sondergaard T.E."/>
            <person name="Sorensen J.L."/>
            <person name="Fitzpatrick D.A."/>
            <person name="Frisvad J.C."/>
            <person name="Nielsen K.L."/>
        </authorList>
    </citation>
    <scope>NUCLEOTIDE SEQUENCE</scope>
    <source>
        <strain evidence="1">IBT 34128</strain>
    </source>
</reference>
<dbReference type="Proteomes" id="UP001141434">
    <property type="component" value="Unassembled WGS sequence"/>
</dbReference>
<keyword evidence="2" id="KW-1185">Reference proteome</keyword>
<dbReference type="OrthoDB" id="4365405at2759"/>
<gene>
    <name evidence="1" type="ORF">NUU61_007885</name>
</gene>
<comment type="caution">
    <text evidence="1">The sequence shown here is derived from an EMBL/GenBank/DDBJ whole genome shotgun (WGS) entry which is preliminary data.</text>
</comment>
<organism evidence="1 2">
    <name type="scientific">Penicillium alfredii</name>
    <dbReference type="NCBI Taxonomy" id="1506179"/>
    <lineage>
        <taxon>Eukaryota</taxon>
        <taxon>Fungi</taxon>
        <taxon>Dikarya</taxon>
        <taxon>Ascomycota</taxon>
        <taxon>Pezizomycotina</taxon>
        <taxon>Eurotiomycetes</taxon>
        <taxon>Eurotiomycetidae</taxon>
        <taxon>Eurotiales</taxon>
        <taxon>Aspergillaceae</taxon>
        <taxon>Penicillium</taxon>
    </lineage>
</organism>
<evidence type="ECO:0000313" key="2">
    <source>
        <dbReference type="Proteomes" id="UP001141434"/>
    </source>
</evidence>
<dbReference type="AlphaFoldDB" id="A0A9W9JYR5"/>
<sequence>MLSQPGLTMTKQLQLRGTLSRTPTGGQVSWVHMTSHDGTTDGADDDGIAYIKTNIEKYIKDAGADRLGIFYTAVPSFTLRLAQSIACNEGGGHIVKQIFSNPQKEQNLHWRQFYRSSKAFALGANGGTAYVLLDPDNGRTIFSPPSKDPRNRDSSQGGKATVGEVWHYAELPALMRNTNIHTIKSAWYKNDINAGWDEYDLRTEWNIDADGDKYPRDKFPEIAMDTTPIKIPGRSPM</sequence>
<dbReference type="GeneID" id="81397579"/>
<reference evidence="1" key="1">
    <citation type="submission" date="2022-11" db="EMBL/GenBank/DDBJ databases">
        <authorList>
            <person name="Petersen C."/>
        </authorList>
    </citation>
    <scope>NUCLEOTIDE SEQUENCE</scope>
    <source>
        <strain evidence="1">IBT 34128</strain>
    </source>
</reference>
<evidence type="ECO:0000313" key="1">
    <source>
        <dbReference type="EMBL" id="KAJ5086578.1"/>
    </source>
</evidence>